<organism evidence="3 4">
    <name type="scientific">Nesidiocoris tenuis</name>
    <dbReference type="NCBI Taxonomy" id="355587"/>
    <lineage>
        <taxon>Eukaryota</taxon>
        <taxon>Metazoa</taxon>
        <taxon>Ecdysozoa</taxon>
        <taxon>Arthropoda</taxon>
        <taxon>Hexapoda</taxon>
        <taxon>Insecta</taxon>
        <taxon>Pterygota</taxon>
        <taxon>Neoptera</taxon>
        <taxon>Paraneoptera</taxon>
        <taxon>Hemiptera</taxon>
        <taxon>Heteroptera</taxon>
        <taxon>Panheteroptera</taxon>
        <taxon>Cimicomorpha</taxon>
        <taxon>Miridae</taxon>
        <taxon>Dicyphina</taxon>
        <taxon>Nesidiocoris</taxon>
    </lineage>
</organism>
<evidence type="ECO:0000256" key="1">
    <source>
        <dbReference type="SAM" id="MobiDB-lite"/>
    </source>
</evidence>
<dbReference type="InterPro" id="IPR036179">
    <property type="entry name" value="Ig-like_dom_sf"/>
</dbReference>
<dbReference type="InterPro" id="IPR007110">
    <property type="entry name" value="Ig-like_dom"/>
</dbReference>
<dbReference type="PANTHER" id="PTHR21261">
    <property type="entry name" value="BEAT PROTEIN"/>
    <property type="match status" value="1"/>
</dbReference>
<dbReference type="Proteomes" id="UP000479000">
    <property type="component" value="Unassembled WGS sequence"/>
</dbReference>
<dbReference type="OrthoDB" id="6419989at2759"/>
<reference evidence="3 4" key="1">
    <citation type="submission" date="2020-02" db="EMBL/GenBank/DDBJ databases">
        <authorList>
            <person name="Ferguson B K."/>
        </authorList>
    </citation>
    <scope>NUCLEOTIDE SEQUENCE [LARGE SCALE GENOMIC DNA]</scope>
</reference>
<dbReference type="AlphaFoldDB" id="A0A6H5HN27"/>
<keyword evidence="4" id="KW-1185">Reference proteome</keyword>
<feature type="compositionally biased region" description="Basic and acidic residues" evidence="1">
    <location>
        <begin position="39"/>
        <end position="52"/>
    </location>
</feature>
<dbReference type="Gene3D" id="2.60.40.10">
    <property type="entry name" value="Immunoglobulins"/>
    <property type="match status" value="1"/>
</dbReference>
<evidence type="ECO:0000259" key="2">
    <source>
        <dbReference type="PROSITE" id="PS50835"/>
    </source>
</evidence>
<evidence type="ECO:0000313" key="4">
    <source>
        <dbReference type="Proteomes" id="UP000479000"/>
    </source>
</evidence>
<feature type="domain" description="Ig-like" evidence="2">
    <location>
        <begin position="66"/>
        <end position="106"/>
    </location>
</feature>
<dbReference type="EMBL" id="CADCXU010034492">
    <property type="protein sequence ID" value="CAB0019744.1"/>
    <property type="molecule type" value="Genomic_DNA"/>
</dbReference>
<gene>
    <name evidence="3" type="ORF">NTEN_LOCUS23424</name>
</gene>
<name>A0A6H5HN27_9HEMI</name>
<accession>A0A6H5HN27</accession>
<dbReference type="SUPFAM" id="SSF48726">
    <property type="entry name" value="Immunoglobulin"/>
    <property type="match status" value="1"/>
</dbReference>
<feature type="region of interest" description="Disordered" evidence="1">
    <location>
        <begin position="36"/>
        <end position="67"/>
    </location>
</feature>
<evidence type="ECO:0000313" key="3">
    <source>
        <dbReference type="EMBL" id="CAB0019744.1"/>
    </source>
</evidence>
<proteinExistence type="predicted"/>
<sequence>METGMFFIRDGLPNSSKRKPQSSFLFYVQVKLPLPPQDGEVRGTEGNHRRLTDCLQPPEEPPVGKPSITGLKLQYRLGETLTANCTAPGSRPAANITWFVNNHLVS</sequence>
<dbReference type="InterPro" id="IPR013783">
    <property type="entry name" value="Ig-like_fold"/>
</dbReference>
<protein>
    <recommendedName>
        <fullName evidence="2">Ig-like domain-containing protein</fullName>
    </recommendedName>
</protein>
<dbReference type="PROSITE" id="PS50835">
    <property type="entry name" value="IG_LIKE"/>
    <property type="match status" value="1"/>
</dbReference>
<dbReference type="PANTHER" id="PTHR21261:SF15">
    <property type="entry name" value="BEATEN PATH IIIA, ISOFORM D-RELATED"/>
    <property type="match status" value="1"/>
</dbReference>